<dbReference type="PROSITE" id="PS50949">
    <property type="entry name" value="HTH_GNTR"/>
    <property type="match status" value="1"/>
</dbReference>
<dbReference type="GO" id="GO:0003700">
    <property type="term" value="F:DNA-binding transcription factor activity"/>
    <property type="evidence" value="ECO:0007669"/>
    <property type="project" value="InterPro"/>
</dbReference>
<comment type="caution">
    <text evidence="7">The sequence shown here is derived from an EMBL/GenBank/DDBJ whole genome shotgun (WGS) entry which is preliminary data.</text>
</comment>
<reference evidence="7 8" key="1">
    <citation type="submission" date="2015-07" db="EMBL/GenBank/DDBJ databases">
        <title>ATOL: Assembling a taxonomically balanced genome-scale reconstruction of the evolutionary history of the Enterobacteriaceae.</title>
        <authorList>
            <person name="Plunkett G.III."/>
            <person name="Neeno-Eckwall E.C."/>
            <person name="Glasner J.D."/>
            <person name="Perna N.T."/>
        </authorList>
    </citation>
    <scope>NUCLEOTIDE SEQUENCE [LARGE SCALE GENOMIC DNA]</scope>
    <source>
        <strain evidence="7 8">ATCC 35017</strain>
    </source>
</reference>
<dbReference type="SMART" id="SM00345">
    <property type="entry name" value="HTH_GNTR"/>
    <property type="match status" value="1"/>
</dbReference>
<feature type="domain" description="HTH gntR-type" evidence="6">
    <location>
        <begin position="17"/>
        <end position="85"/>
    </location>
</feature>
<accession>A0A0N0I9Q0</accession>
<dbReference type="SUPFAM" id="SSF46785">
    <property type="entry name" value="Winged helix' DNA-binding domain"/>
    <property type="match status" value="1"/>
</dbReference>
<dbReference type="EC" id="2.6.1.1" evidence="7"/>
<protein>
    <submittedName>
        <fullName evidence="7">GntR family transcriptional regulator/aspartate aminotransferase</fullName>
        <ecNumber evidence="7">2.6.1.1</ecNumber>
    </submittedName>
</protein>
<dbReference type="Pfam" id="PF00392">
    <property type="entry name" value="GntR"/>
    <property type="match status" value="1"/>
</dbReference>
<dbReference type="PANTHER" id="PTHR46577">
    <property type="entry name" value="HTH-TYPE TRANSCRIPTIONAL REGULATORY PROTEIN GABR"/>
    <property type="match status" value="1"/>
</dbReference>
<dbReference type="InterPro" id="IPR015424">
    <property type="entry name" value="PyrdxlP-dep_Trfase"/>
</dbReference>
<dbReference type="Gene3D" id="1.10.10.10">
    <property type="entry name" value="Winged helix-like DNA-binding domain superfamily/Winged helix DNA-binding domain"/>
    <property type="match status" value="1"/>
</dbReference>
<dbReference type="Pfam" id="PF00155">
    <property type="entry name" value="Aminotran_1_2"/>
    <property type="match status" value="1"/>
</dbReference>
<dbReference type="InterPro" id="IPR004839">
    <property type="entry name" value="Aminotransferase_I/II_large"/>
</dbReference>
<keyword evidence="5" id="KW-0804">Transcription</keyword>
<dbReference type="PANTHER" id="PTHR46577:SF1">
    <property type="entry name" value="HTH-TYPE TRANSCRIPTIONAL REGULATORY PROTEIN GABR"/>
    <property type="match status" value="1"/>
</dbReference>
<dbReference type="GO" id="GO:0004069">
    <property type="term" value="F:L-aspartate:2-oxoglutarate aminotransferase activity"/>
    <property type="evidence" value="ECO:0007669"/>
    <property type="project" value="UniProtKB-EC"/>
</dbReference>
<evidence type="ECO:0000256" key="2">
    <source>
        <dbReference type="ARBA" id="ARBA00022898"/>
    </source>
</evidence>
<evidence type="ECO:0000256" key="4">
    <source>
        <dbReference type="ARBA" id="ARBA00023125"/>
    </source>
</evidence>
<dbReference type="InterPro" id="IPR000524">
    <property type="entry name" value="Tscrpt_reg_HTH_GntR"/>
</dbReference>
<evidence type="ECO:0000259" key="6">
    <source>
        <dbReference type="PROSITE" id="PS50949"/>
    </source>
</evidence>
<evidence type="ECO:0000313" key="8">
    <source>
        <dbReference type="Proteomes" id="UP000053226"/>
    </source>
</evidence>
<dbReference type="InterPro" id="IPR015421">
    <property type="entry name" value="PyrdxlP-dep_Trfase_major"/>
</dbReference>
<proteinExistence type="inferred from homology"/>
<dbReference type="CDD" id="cd00609">
    <property type="entry name" value="AAT_like"/>
    <property type="match status" value="1"/>
</dbReference>
<evidence type="ECO:0000256" key="3">
    <source>
        <dbReference type="ARBA" id="ARBA00023015"/>
    </source>
</evidence>
<name>A0A0N0I9Q0_9GAMM</name>
<keyword evidence="4" id="KW-0238">DNA-binding</keyword>
<dbReference type="Proteomes" id="UP000053226">
    <property type="component" value="Unassembled WGS sequence"/>
</dbReference>
<keyword evidence="8" id="KW-1185">Reference proteome</keyword>
<organism evidence="7 8">
    <name type="scientific">Moellerella wisconsensis ATCC 35017</name>
    <dbReference type="NCBI Taxonomy" id="1354267"/>
    <lineage>
        <taxon>Bacteria</taxon>
        <taxon>Pseudomonadati</taxon>
        <taxon>Pseudomonadota</taxon>
        <taxon>Gammaproteobacteria</taxon>
        <taxon>Enterobacterales</taxon>
        <taxon>Morganellaceae</taxon>
        <taxon>Moellerella</taxon>
    </lineage>
</organism>
<keyword evidence="7" id="KW-0808">Transferase</keyword>
<dbReference type="SUPFAM" id="SSF53383">
    <property type="entry name" value="PLP-dependent transferases"/>
    <property type="match status" value="1"/>
</dbReference>
<comment type="similarity">
    <text evidence="1">In the C-terminal section; belongs to the class-I pyridoxal-phosphate-dependent aminotransferase family.</text>
</comment>
<dbReference type="AlphaFoldDB" id="A0A0N0I9Q0"/>
<evidence type="ECO:0000313" key="7">
    <source>
        <dbReference type="EMBL" id="KPD02373.1"/>
    </source>
</evidence>
<dbReference type="OrthoDB" id="9808770at2"/>
<dbReference type="CDD" id="cd07377">
    <property type="entry name" value="WHTH_GntR"/>
    <property type="match status" value="1"/>
</dbReference>
<keyword evidence="7" id="KW-0032">Aminotransferase</keyword>
<evidence type="ECO:0000256" key="1">
    <source>
        <dbReference type="ARBA" id="ARBA00005384"/>
    </source>
</evidence>
<evidence type="ECO:0000256" key="5">
    <source>
        <dbReference type="ARBA" id="ARBA00023163"/>
    </source>
</evidence>
<gene>
    <name evidence="7" type="ORF">M992_2380</name>
</gene>
<dbReference type="InterPro" id="IPR051446">
    <property type="entry name" value="HTH_trans_reg/aminotransferase"/>
</dbReference>
<dbReference type="Gene3D" id="3.40.640.10">
    <property type="entry name" value="Type I PLP-dependent aspartate aminotransferase-like (Major domain)"/>
    <property type="match status" value="1"/>
</dbReference>
<dbReference type="GO" id="GO:0003677">
    <property type="term" value="F:DNA binding"/>
    <property type="evidence" value="ECO:0007669"/>
    <property type="project" value="UniProtKB-KW"/>
</dbReference>
<dbReference type="RefSeq" id="WP_053908780.1">
    <property type="nucleotide sequence ID" value="NZ_CAWMUS010000022.1"/>
</dbReference>
<keyword evidence="3" id="KW-0805">Transcription regulation</keyword>
<dbReference type="InterPro" id="IPR036390">
    <property type="entry name" value="WH_DNA-bd_sf"/>
</dbReference>
<sequence>MAKKNQHNFPILPMSSGPLHEQVYHSLRDAILNGRLHPGNKIPSSRAMAEILSISRNSVIAGFERLVDEGYLVTKRGSGTYISDIIPDELTKTSIPIIKSEIYSPIDLEINPNISAMLDIWKKLQTSLANNNLFNIGIGCADLFPHQTWGRLLKRAWHQYQHSQISHSDPAGFQPLRAAISQYARATRGLNCTEEQIIIVNGTQQAINLATQVLTKPSDNVWLDDPGYDGAYGVFLSAGMMVNSVTSDQQGMDIFYAINNLPTAKLVFTAPSHQFPLGGVLSLERRLHLLEWAVGHKSWVFEDDYNSEFRYSGRPLQALQGLDKYQRVIYAGSFSKMMFPEFRLGFMIVPPPLLDAFKLAKYYADSSSSFLEQATLTLFITEGHYARHVRRVRRACNERKKALIDAIEQYLGDKFRVHPADSGIHLVCWLRNGLTEAQVIEASQSLDFKIQPLSRYCRQPPEHPAVLFGFAAHPAEKLVAGIKALALLL</sequence>
<dbReference type="EMBL" id="LGAA01000022">
    <property type="protein sequence ID" value="KPD02373.1"/>
    <property type="molecule type" value="Genomic_DNA"/>
</dbReference>
<dbReference type="InterPro" id="IPR036388">
    <property type="entry name" value="WH-like_DNA-bd_sf"/>
</dbReference>
<keyword evidence="2" id="KW-0663">Pyridoxal phosphate</keyword>
<dbReference type="GO" id="GO:0030170">
    <property type="term" value="F:pyridoxal phosphate binding"/>
    <property type="evidence" value="ECO:0007669"/>
    <property type="project" value="InterPro"/>
</dbReference>